<dbReference type="OrthoDB" id="72788at2759"/>
<keyword evidence="8" id="KW-1185">Reference proteome</keyword>
<dbReference type="GO" id="GO:0003959">
    <property type="term" value="F:NADPH dehydrogenase activity"/>
    <property type="evidence" value="ECO:0007669"/>
    <property type="project" value="InterPro"/>
</dbReference>
<gene>
    <name evidence="7" type="ORF">MVEN_02622200</name>
</gene>
<evidence type="ECO:0000256" key="2">
    <source>
        <dbReference type="ARBA" id="ARBA00022630"/>
    </source>
</evidence>
<evidence type="ECO:0000256" key="5">
    <source>
        <dbReference type="ARBA" id="ARBA00023002"/>
    </source>
</evidence>
<protein>
    <submittedName>
        <fullName evidence="7">NADPH dehydrogenase afvA</fullName>
    </submittedName>
</protein>
<dbReference type="Gene3D" id="3.20.20.70">
    <property type="entry name" value="Aldolase class I"/>
    <property type="match status" value="1"/>
</dbReference>
<dbReference type="CDD" id="cd02932">
    <property type="entry name" value="OYE_YqiM_FMN"/>
    <property type="match status" value="1"/>
</dbReference>
<evidence type="ECO:0000259" key="6">
    <source>
        <dbReference type="Pfam" id="PF00724"/>
    </source>
</evidence>
<organism evidence="7 8">
    <name type="scientific">Mycena venus</name>
    <dbReference type="NCBI Taxonomy" id="2733690"/>
    <lineage>
        <taxon>Eukaryota</taxon>
        <taxon>Fungi</taxon>
        <taxon>Dikarya</taxon>
        <taxon>Basidiomycota</taxon>
        <taxon>Agaricomycotina</taxon>
        <taxon>Agaricomycetes</taxon>
        <taxon>Agaricomycetidae</taxon>
        <taxon>Agaricales</taxon>
        <taxon>Marasmiineae</taxon>
        <taxon>Mycenaceae</taxon>
        <taxon>Mycena</taxon>
    </lineage>
</organism>
<dbReference type="AlphaFoldDB" id="A0A8H6U0L0"/>
<dbReference type="InterPro" id="IPR001155">
    <property type="entry name" value="OxRdtase_FMN_N"/>
</dbReference>
<dbReference type="Proteomes" id="UP000620124">
    <property type="component" value="Unassembled WGS sequence"/>
</dbReference>
<dbReference type="PANTHER" id="PTHR43303">
    <property type="entry name" value="NADPH DEHYDROGENASE C23G7.10C-RELATED"/>
    <property type="match status" value="1"/>
</dbReference>
<evidence type="ECO:0000313" key="7">
    <source>
        <dbReference type="EMBL" id="KAF7326359.1"/>
    </source>
</evidence>
<evidence type="ECO:0000313" key="8">
    <source>
        <dbReference type="Proteomes" id="UP000620124"/>
    </source>
</evidence>
<dbReference type="InterPro" id="IPR044152">
    <property type="entry name" value="YqjM-like"/>
</dbReference>
<keyword evidence="2" id="KW-0285">Flavoprotein</keyword>
<dbReference type="Pfam" id="PF00724">
    <property type="entry name" value="Oxidored_FMN"/>
    <property type="match status" value="1"/>
</dbReference>
<feature type="domain" description="NADH:flavin oxidoreductase/NADH oxidase N-terminal" evidence="6">
    <location>
        <begin position="36"/>
        <end position="375"/>
    </location>
</feature>
<dbReference type="EMBL" id="JACAZI010000049">
    <property type="protein sequence ID" value="KAF7326359.1"/>
    <property type="molecule type" value="Genomic_DNA"/>
</dbReference>
<comment type="caution">
    <text evidence="7">The sequence shown here is derived from an EMBL/GenBank/DDBJ whole genome shotgun (WGS) entry which is preliminary data.</text>
</comment>
<keyword evidence="4" id="KW-0521">NADP</keyword>
<dbReference type="SUPFAM" id="SSF51395">
    <property type="entry name" value="FMN-linked oxidoreductases"/>
    <property type="match status" value="1"/>
</dbReference>
<evidence type="ECO:0000256" key="1">
    <source>
        <dbReference type="ARBA" id="ARBA00001917"/>
    </source>
</evidence>
<dbReference type="GO" id="GO:0010181">
    <property type="term" value="F:FMN binding"/>
    <property type="evidence" value="ECO:0007669"/>
    <property type="project" value="InterPro"/>
</dbReference>
<reference evidence="7" key="1">
    <citation type="submission" date="2020-05" db="EMBL/GenBank/DDBJ databases">
        <title>Mycena genomes resolve the evolution of fungal bioluminescence.</title>
        <authorList>
            <person name="Tsai I.J."/>
        </authorList>
    </citation>
    <scope>NUCLEOTIDE SEQUENCE</scope>
    <source>
        <strain evidence="7">CCC161011</strain>
    </source>
</reference>
<dbReference type="PANTHER" id="PTHR43303:SF4">
    <property type="entry name" value="NADPH DEHYDROGENASE C23G7.10C-RELATED"/>
    <property type="match status" value="1"/>
</dbReference>
<proteinExistence type="predicted"/>
<keyword evidence="5" id="KW-0560">Oxidoreductase</keyword>
<dbReference type="GO" id="GO:0050661">
    <property type="term" value="F:NADP binding"/>
    <property type="evidence" value="ECO:0007669"/>
    <property type="project" value="InterPro"/>
</dbReference>
<sequence length="410" mass="45068">MLQPPLQLSMSSEIVIPKITAGRATSCENNDKIPTLFKPLRIRAVEFQNRIFLSPLCQYSAKDGALTPWHFAHLGGIICRGPGLTMVEATAVLPEGRITPQDVGLWADWHIADLAAMVDFAHGQGQKIGIQLSHAGRKGSTTAPWVMEETTARESVGGWPEDVWGPSAIRYAPGYPMPKELTRDMIEDIVQAFASAAKRAVKAGFDVIEIHNAHGYLLHSFLSPVSNKRTDGYGGCFENRIRLTVEIVRAMREVMPRDMPLFLRISATDCLEESMPDEPSWRVEDTIKLAPILAAHGVDLLDVSSGFIHPRQKLRGGPAFQAHLSEAVKASKPGLIVSTVGKITTGPIAQQVLDQAQADVVFVGKQFLENPGVVWAFAKELGVDIALANQIGWVFQWRGKRREAVSRRML</sequence>
<accession>A0A8H6U0L0</accession>
<evidence type="ECO:0000256" key="3">
    <source>
        <dbReference type="ARBA" id="ARBA00022643"/>
    </source>
</evidence>
<comment type="cofactor">
    <cofactor evidence="1">
        <name>FMN</name>
        <dbReference type="ChEBI" id="CHEBI:58210"/>
    </cofactor>
</comment>
<keyword evidence="3" id="KW-0288">FMN</keyword>
<name>A0A8H6U0L0_9AGAR</name>
<evidence type="ECO:0000256" key="4">
    <source>
        <dbReference type="ARBA" id="ARBA00022857"/>
    </source>
</evidence>
<dbReference type="InterPro" id="IPR013785">
    <property type="entry name" value="Aldolase_TIM"/>
</dbReference>